<comment type="caution">
    <text evidence="2">The sequence shown here is derived from an EMBL/GenBank/DDBJ whole genome shotgun (WGS) entry which is preliminary data.</text>
</comment>
<dbReference type="InterPro" id="IPR000477">
    <property type="entry name" value="RT_dom"/>
</dbReference>
<evidence type="ECO:0000313" key="3">
    <source>
        <dbReference type="Proteomes" id="UP000663873"/>
    </source>
</evidence>
<protein>
    <recommendedName>
        <fullName evidence="1">Reverse transcriptase domain-containing protein</fullName>
    </recommendedName>
</protein>
<evidence type="ECO:0000259" key="1">
    <source>
        <dbReference type="PROSITE" id="PS50878"/>
    </source>
</evidence>
<gene>
    <name evidence="2" type="ORF">UJA718_LOCUS29651</name>
</gene>
<organism evidence="2 3">
    <name type="scientific">Rotaria socialis</name>
    <dbReference type="NCBI Taxonomy" id="392032"/>
    <lineage>
        <taxon>Eukaryota</taxon>
        <taxon>Metazoa</taxon>
        <taxon>Spiralia</taxon>
        <taxon>Gnathifera</taxon>
        <taxon>Rotifera</taxon>
        <taxon>Eurotatoria</taxon>
        <taxon>Bdelloidea</taxon>
        <taxon>Philodinida</taxon>
        <taxon>Philodinidae</taxon>
        <taxon>Rotaria</taxon>
    </lineage>
</organism>
<keyword evidence="3" id="KW-1185">Reference proteome</keyword>
<name>A0A820YXJ6_9BILA</name>
<dbReference type="PROSITE" id="PS50878">
    <property type="entry name" value="RT_POL"/>
    <property type="match status" value="1"/>
</dbReference>
<accession>A0A820YXJ6</accession>
<dbReference type="Pfam" id="PF00078">
    <property type="entry name" value="RVT_1"/>
    <property type="match status" value="1"/>
</dbReference>
<proteinExistence type="predicted"/>
<dbReference type="AlphaFoldDB" id="A0A820YXJ6"/>
<evidence type="ECO:0000313" key="2">
    <source>
        <dbReference type="EMBL" id="CAF4555863.1"/>
    </source>
</evidence>
<reference evidence="2" key="1">
    <citation type="submission" date="2021-02" db="EMBL/GenBank/DDBJ databases">
        <authorList>
            <person name="Nowell W R."/>
        </authorList>
    </citation>
    <scope>NUCLEOTIDE SEQUENCE</scope>
</reference>
<sequence>IDDIIMKTSGMRQYRIVPDEYLQIVIDLSSLRIQKEVLLSSRALDEERMKFQEKRVFDATDEFQLFARSNNVTIGLYKGVFESRDPVLFSSYNHELSKYLYDIIKNNRPSQSFSYIRDSFECVKVTTGIPNSVNQTMISFDVDNLYTNVPVHEAIVTTLYMLFKTSKSLDAAYTRFQFGELIKIAVCDIPFRFQDKIYMQIDGVVMGSPLGPIFLHLFMSNFEQKINRFSTNKLLTWIRYVDDIFYIFDKQQSIKEFLKRINKWHHNIKFTSEKGSDALKENKKLVYKIPCSNCNKCHLGETNREKEIRMKEHQADIKNHTQCSNVAKHANENKHSLNFI</sequence>
<dbReference type="Proteomes" id="UP000663873">
    <property type="component" value="Unassembled WGS sequence"/>
</dbReference>
<dbReference type="EMBL" id="CAJOBP010009647">
    <property type="protein sequence ID" value="CAF4555863.1"/>
    <property type="molecule type" value="Genomic_DNA"/>
</dbReference>
<feature type="domain" description="Reverse transcriptase" evidence="1">
    <location>
        <begin position="46"/>
        <end position="340"/>
    </location>
</feature>
<feature type="non-terminal residue" evidence="2">
    <location>
        <position position="1"/>
    </location>
</feature>
<dbReference type="CDD" id="cd00304">
    <property type="entry name" value="RT_like"/>
    <property type="match status" value="1"/>
</dbReference>
<dbReference type="PANTHER" id="PTHR21301">
    <property type="entry name" value="REVERSE TRANSCRIPTASE"/>
    <property type="match status" value="1"/>
</dbReference>
<dbReference type="PANTHER" id="PTHR21301:SF10">
    <property type="entry name" value="REVERSE TRANSCRIPTASE DOMAIN-CONTAINING PROTEIN"/>
    <property type="match status" value="1"/>
</dbReference>